<reference evidence="2 3" key="1">
    <citation type="submission" date="2015-07" db="EMBL/GenBank/DDBJ databases">
        <authorList>
            <person name="Ju K.-S."/>
            <person name="Doroghazi J.R."/>
            <person name="Metcalf W.W."/>
        </authorList>
    </citation>
    <scope>NUCLEOTIDE SEQUENCE [LARGE SCALE GENOMIC DNA]</scope>
    <source>
        <strain evidence="2 3">NRRL B-3589</strain>
    </source>
</reference>
<dbReference type="EMBL" id="LGUT01000309">
    <property type="protein sequence ID" value="KOG91331.1"/>
    <property type="molecule type" value="Genomic_DNA"/>
</dbReference>
<feature type="region of interest" description="Disordered" evidence="1">
    <location>
        <begin position="1"/>
        <end position="69"/>
    </location>
</feature>
<dbReference type="Proteomes" id="UP000037020">
    <property type="component" value="Unassembled WGS sequence"/>
</dbReference>
<proteinExistence type="predicted"/>
<sequence length="69" mass="7199">MEDEVVDSLVRPEGGGQPSQMGGGGPVGQGFAVPRQEVRELFRGALSERAGEGVEAVHGPDPTGRRDAR</sequence>
<accession>A0ABR5JE33</accession>
<keyword evidence="3" id="KW-1185">Reference proteome</keyword>
<protein>
    <submittedName>
        <fullName evidence="2">Uncharacterized protein</fullName>
    </submittedName>
</protein>
<comment type="caution">
    <text evidence="2">The sequence shown here is derived from an EMBL/GenBank/DDBJ whole genome shotgun (WGS) entry which is preliminary data.</text>
</comment>
<evidence type="ECO:0000256" key="1">
    <source>
        <dbReference type="SAM" id="MobiDB-lite"/>
    </source>
</evidence>
<feature type="compositionally biased region" description="Gly residues" evidence="1">
    <location>
        <begin position="13"/>
        <end position="28"/>
    </location>
</feature>
<evidence type="ECO:0000313" key="2">
    <source>
        <dbReference type="EMBL" id="KOG91331.1"/>
    </source>
</evidence>
<evidence type="ECO:0000313" key="3">
    <source>
        <dbReference type="Proteomes" id="UP000037020"/>
    </source>
</evidence>
<organism evidence="2 3">
    <name type="scientific">Streptomyces varsoviensis</name>
    <dbReference type="NCBI Taxonomy" id="67373"/>
    <lineage>
        <taxon>Bacteria</taxon>
        <taxon>Bacillati</taxon>
        <taxon>Actinomycetota</taxon>
        <taxon>Actinomycetes</taxon>
        <taxon>Kitasatosporales</taxon>
        <taxon>Streptomycetaceae</taxon>
        <taxon>Streptomyces</taxon>
    </lineage>
</organism>
<gene>
    <name evidence="2" type="ORF">ADK38_03800</name>
</gene>
<name>A0ABR5JE33_9ACTN</name>